<dbReference type="AlphaFoldDB" id="A0A9I9EH18"/>
<keyword evidence="1" id="KW-1133">Transmembrane helix</keyword>
<reference evidence="2" key="1">
    <citation type="submission" date="2023-03" db="UniProtKB">
        <authorList>
            <consortium name="EnsemblPlants"/>
        </authorList>
    </citation>
    <scope>IDENTIFICATION</scope>
</reference>
<proteinExistence type="predicted"/>
<keyword evidence="1" id="KW-0812">Transmembrane</keyword>
<sequence>DRKECGVTVPRVPTEERHWSVERKTLVVCLRWVLTFLRLLESSLINFHGFSCKLDENSKVFCQKSQQEENSNIKTLKESKPSILFLLSAHLPFIPKLEIKCPKNSLHFSSEISFYFQLSLSLSHHRIPPASIHALAAGCLCSSPASIRTMISGYLPLCAFFNPLLFLCLGFFFLIVRFCHFKEKAKQKSNKLYAISSTKRDARTVVGSPRTILTMVSMKTFRILQYLFPFPPFPRPRALIAFRLTF</sequence>
<dbReference type="EnsemblPlants" id="MELO3C033713.2.1">
    <property type="protein sequence ID" value="MELO3C033713.2.1"/>
    <property type="gene ID" value="MELO3C033713.2"/>
</dbReference>
<keyword evidence="1" id="KW-0472">Membrane</keyword>
<name>A0A9I9EH18_CUCME</name>
<organism evidence="2">
    <name type="scientific">Cucumis melo</name>
    <name type="common">Muskmelon</name>
    <dbReference type="NCBI Taxonomy" id="3656"/>
    <lineage>
        <taxon>Eukaryota</taxon>
        <taxon>Viridiplantae</taxon>
        <taxon>Streptophyta</taxon>
        <taxon>Embryophyta</taxon>
        <taxon>Tracheophyta</taxon>
        <taxon>Spermatophyta</taxon>
        <taxon>Magnoliopsida</taxon>
        <taxon>eudicotyledons</taxon>
        <taxon>Gunneridae</taxon>
        <taxon>Pentapetalae</taxon>
        <taxon>rosids</taxon>
        <taxon>fabids</taxon>
        <taxon>Cucurbitales</taxon>
        <taxon>Cucurbitaceae</taxon>
        <taxon>Benincaseae</taxon>
        <taxon>Cucumis</taxon>
    </lineage>
</organism>
<accession>A0A9I9EH18</accession>
<evidence type="ECO:0000256" key="1">
    <source>
        <dbReference type="SAM" id="Phobius"/>
    </source>
</evidence>
<evidence type="ECO:0000313" key="2">
    <source>
        <dbReference type="EnsemblPlants" id="MELO3C033713.2.1"/>
    </source>
</evidence>
<dbReference type="Gramene" id="MELO3C033713.2.1">
    <property type="protein sequence ID" value="MELO3C033713.2.1"/>
    <property type="gene ID" value="MELO3C033713.2"/>
</dbReference>
<feature type="transmembrane region" description="Helical" evidence="1">
    <location>
        <begin position="154"/>
        <end position="176"/>
    </location>
</feature>
<protein>
    <submittedName>
        <fullName evidence="2">Uncharacterized protein</fullName>
    </submittedName>
</protein>